<feature type="region of interest" description="Disordered" evidence="1">
    <location>
        <begin position="445"/>
        <end position="470"/>
    </location>
</feature>
<evidence type="ECO:0000259" key="3">
    <source>
        <dbReference type="Pfam" id="PF13600"/>
    </source>
</evidence>
<dbReference type="PANTHER" id="PTHR31005">
    <property type="entry name" value="DUF4139 DOMAIN-CONTAINING PROTEIN"/>
    <property type="match status" value="1"/>
</dbReference>
<feature type="domain" description="DUF4140" evidence="3">
    <location>
        <begin position="19"/>
        <end position="116"/>
    </location>
</feature>
<evidence type="ECO:0008006" key="6">
    <source>
        <dbReference type="Google" id="ProtNLM"/>
    </source>
</evidence>
<dbReference type="EMBL" id="BRPK01000018">
    <property type="protein sequence ID" value="GLB44778.1"/>
    <property type="molecule type" value="Genomic_DNA"/>
</dbReference>
<sequence>MHVSPALKINAQDHSIKSVTVFKSSKAEIVRHFSLDLATAQNKVEIHGLPSTLDTHSVRVSNLPAGVRLFDVVCTIGTSKDASYARDSPSERVRLLTVKRQALESERRVREHEADLLVNYAKTLTGEHVAPEKMSSFLESFVQQGRKNLQAITELGEKIVDIDRQIEKEAEQSAQKKGEARGEVSIVLGADEPTSIDLRLTYSTSPPSPSLTPSDSLNFSREQRLLATHVRTTRPHRLRHRQTLPTLSLHYRALVTQSTGEDWAGTLLTLSTMSFDTTARKIPQLKPVKLLPRPAFHSNRDAFNTRGAVGIFGTNNNNNNNAARQAGAQFAQYVMGGGAGGLFGQGGAAFGQAQQQVQPQHNPTTAVAGCAPQVQAQAPVFGAPSVPAPRTTGFSAFGAPASAATTSTTVPAQSQGQSQSAFGGFFGSAPATVASSGTAADDGFEEIAVPGSDSGLAAGDGDGAGGGAGAEPTTFVHETPVAISFSIVGKTSIPSDGAEHQVEVAVCEFAGVVSYVCVPRLDARVYLQCEVKNTSEYRLLAGPVSVILDDSYVSKTSIQDVSTNDTFTCTLGTDPATLVSYTRASRTAKDEARGAFAEPRNTTTYTTTITLRNKHAFGLEEVLVRDVVPTCDDKLPRVRVVLRKPAGLADAKDGESVSVDVSAGDGTGKATVQWEKGDGARGAARRRACSRGAWGWGRVRRCCWRRSGR</sequence>
<dbReference type="InterPro" id="IPR037291">
    <property type="entry name" value="DUF4139"/>
</dbReference>
<comment type="caution">
    <text evidence="4">The sequence shown here is derived from an EMBL/GenBank/DDBJ whole genome shotgun (WGS) entry which is preliminary data.</text>
</comment>
<name>A0A9P3Q085_LYOSH</name>
<accession>A0A9P3Q085</accession>
<reference evidence="4" key="1">
    <citation type="submission" date="2022-07" db="EMBL/GenBank/DDBJ databases">
        <title>The genome of Lyophyllum shimeji provides insight into the initial evolution of ectomycorrhizal fungal genome.</title>
        <authorList>
            <person name="Kobayashi Y."/>
            <person name="Shibata T."/>
            <person name="Hirakawa H."/>
            <person name="Shigenobu S."/>
            <person name="Nishiyama T."/>
            <person name="Yamada A."/>
            <person name="Hasebe M."/>
            <person name="Kawaguchi M."/>
        </authorList>
    </citation>
    <scope>NUCLEOTIDE SEQUENCE</scope>
    <source>
        <strain evidence="4">AT787</strain>
    </source>
</reference>
<gene>
    <name evidence="4" type="ORF">LshimejAT787_1801150</name>
</gene>
<evidence type="ECO:0000313" key="5">
    <source>
        <dbReference type="Proteomes" id="UP001063166"/>
    </source>
</evidence>
<evidence type="ECO:0000259" key="2">
    <source>
        <dbReference type="Pfam" id="PF13598"/>
    </source>
</evidence>
<feature type="compositionally biased region" description="Gly residues" evidence="1">
    <location>
        <begin position="458"/>
        <end position="469"/>
    </location>
</feature>
<organism evidence="4 5">
    <name type="scientific">Lyophyllum shimeji</name>
    <name type="common">Hon-shimeji</name>
    <name type="synonym">Tricholoma shimeji</name>
    <dbReference type="NCBI Taxonomy" id="47721"/>
    <lineage>
        <taxon>Eukaryota</taxon>
        <taxon>Fungi</taxon>
        <taxon>Dikarya</taxon>
        <taxon>Basidiomycota</taxon>
        <taxon>Agaricomycotina</taxon>
        <taxon>Agaricomycetes</taxon>
        <taxon>Agaricomycetidae</taxon>
        <taxon>Agaricales</taxon>
        <taxon>Tricholomatineae</taxon>
        <taxon>Lyophyllaceae</taxon>
        <taxon>Lyophyllum</taxon>
    </lineage>
</organism>
<dbReference type="Pfam" id="PF13598">
    <property type="entry name" value="DUF4139"/>
    <property type="match status" value="1"/>
</dbReference>
<dbReference type="OrthoDB" id="10068793at2759"/>
<evidence type="ECO:0000313" key="4">
    <source>
        <dbReference type="EMBL" id="GLB44778.1"/>
    </source>
</evidence>
<keyword evidence="5" id="KW-1185">Reference proteome</keyword>
<dbReference type="InterPro" id="IPR025554">
    <property type="entry name" value="DUF4140"/>
</dbReference>
<dbReference type="PANTHER" id="PTHR31005:SF8">
    <property type="entry name" value="DUF4139 DOMAIN-CONTAINING PROTEIN"/>
    <property type="match status" value="1"/>
</dbReference>
<proteinExistence type="predicted"/>
<evidence type="ECO:0000256" key="1">
    <source>
        <dbReference type="SAM" id="MobiDB-lite"/>
    </source>
</evidence>
<protein>
    <recommendedName>
        <fullName evidence="6">DUF4139 domain-containing protein</fullName>
    </recommendedName>
</protein>
<feature type="domain" description="DUF4139" evidence="2">
    <location>
        <begin position="238"/>
        <end position="651"/>
    </location>
</feature>
<dbReference type="Pfam" id="PF13600">
    <property type="entry name" value="DUF4140"/>
    <property type="match status" value="1"/>
</dbReference>
<dbReference type="Proteomes" id="UP001063166">
    <property type="component" value="Unassembled WGS sequence"/>
</dbReference>
<dbReference type="InterPro" id="IPR011935">
    <property type="entry name" value="CHP02231"/>
</dbReference>
<dbReference type="AlphaFoldDB" id="A0A9P3Q085"/>